<dbReference type="EMBL" id="JBBJBU010000014">
    <property type="protein sequence ID" value="KAK7202896.1"/>
    <property type="molecule type" value="Genomic_DNA"/>
</dbReference>
<evidence type="ECO:0000313" key="4">
    <source>
        <dbReference type="Proteomes" id="UP001498771"/>
    </source>
</evidence>
<feature type="region of interest" description="Disordered" evidence="1">
    <location>
        <begin position="221"/>
        <end position="247"/>
    </location>
</feature>
<dbReference type="RefSeq" id="XP_064765929.1">
    <property type="nucleotide sequence ID" value="XM_064915485.1"/>
</dbReference>
<gene>
    <name evidence="3" type="ORF">BZA70DRAFT_86341</name>
</gene>
<sequence>MMDNDGISYEGGRSVDGETSSIKEAHSEQHLSTSSSSTTTAKTRVKRVRKEIDLDPDTFFNRSNDTKQRMLLLKQKREEEKREKRRKKLHLQEKKRKKEEKMGKKSSLTGDDIGGIKQRRSSTPRSEYHSAAGEVSDSSDVLVLEEISTPQPVSPAKKAAAKLRRKKEGPKLSPPPGLTRGQIETMRHAMGYEVDDYVSLPAHHTRSTTTTTETTTVPRVLSPNPVVFSSDEEDGGNTTTNNPDGTVKDLLPEIAARARERARQIAAAKASEAGTQRNKHSGFNVLISVATTDNTRRAFEAYTSTGDVVGAMSLNFTLKSGVPLRRARIAWARRCGVDENRVRMLNRATFMVVYDSSTAEDLGVTEDDPQLGLAIALEEEIKNLQVQHQMQLEQELLADDEDDDAVPVLSAKQRQTSVAASETDARPETEAETEDEGKFKIFLQDGKGERIVVRVRGESSVADIVKYYRSRRPELAAGKTVVLSLDDDDLDPAELVKDTELEDEVTIDVKLR</sequence>
<proteinExistence type="predicted"/>
<keyword evidence="4" id="KW-1185">Reference proteome</keyword>
<feature type="compositionally biased region" description="Basic residues" evidence="1">
    <location>
        <begin position="83"/>
        <end position="98"/>
    </location>
</feature>
<evidence type="ECO:0000256" key="1">
    <source>
        <dbReference type="SAM" id="MobiDB-lite"/>
    </source>
</evidence>
<dbReference type="InterPro" id="IPR029071">
    <property type="entry name" value="Ubiquitin-like_domsf"/>
</dbReference>
<dbReference type="Pfam" id="PF11976">
    <property type="entry name" value="Rad60-SLD"/>
    <property type="match status" value="1"/>
</dbReference>
<evidence type="ECO:0000259" key="2">
    <source>
        <dbReference type="Pfam" id="PF11976"/>
    </source>
</evidence>
<organism evidence="3 4">
    <name type="scientific">Myxozyma melibiosi</name>
    <dbReference type="NCBI Taxonomy" id="54550"/>
    <lineage>
        <taxon>Eukaryota</taxon>
        <taxon>Fungi</taxon>
        <taxon>Dikarya</taxon>
        <taxon>Ascomycota</taxon>
        <taxon>Saccharomycotina</taxon>
        <taxon>Lipomycetes</taxon>
        <taxon>Lipomycetales</taxon>
        <taxon>Lipomycetaceae</taxon>
        <taxon>Myxozyma</taxon>
    </lineage>
</organism>
<feature type="compositionally biased region" description="Low complexity" evidence="1">
    <location>
        <begin position="236"/>
        <end position="245"/>
    </location>
</feature>
<feature type="domain" description="Rad60/SUMO-like" evidence="2">
    <location>
        <begin position="440"/>
        <end position="510"/>
    </location>
</feature>
<accession>A0ABR1EZ60</accession>
<feature type="region of interest" description="Disordered" evidence="1">
    <location>
        <begin position="1"/>
        <end position="181"/>
    </location>
</feature>
<evidence type="ECO:0000313" key="3">
    <source>
        <dbReference type="EMBL" id="KAK7202896.1"/>
    </source>
</evidence>
<feature type="compositionally biased region" description="Basic residues" evidence="1">
    <location>
        <begin position="159"/>
        <end position="168"/>
    </location>
</feature>
<protein>
    <recommendedName>
        <fullName evidence="2">Rad60/SUMO-like domain-containing protein</fullName>
    </recommendedName>
</protein>
<comment type="caution">
    <text evidence="3">The sequence shown here is derived from an EMBL/GenBank/DDBJ whole genome shotgun (WGS) entry which is preliminary data.</text>
</comment>
<name>A0ABR1EZ60_9ASCO</name>
<reference evidence="3 4" key="1">
    <citation type="submission" date="2024-03" db="EMBL/GenBank/DDBJ databases">
        <title>Genome-scale model development and genomic sequencing of the oleaginous clade Lipomyces.</title>
        <authorList>
            <consortium name="Lawrence Berkeley National Laboratory"/>
            <person name="Czajka J.J."/>
            <person name="Han Y."/>
            <person name="Kim J."/>
            <person name="Mondo S.J."/>
            <person name="Hofstad B.A."/>
            <person name="Robles A."/>
            <person name="Haridas S."/>
            <person name="Riley R."/>
            <person name="LaButti K."/>
            <person name="Pangilinan J."/>
            <person name="Andreopoulos W."/>
            <person name="Lipzen A."/>
            <person name="Yan J."/>
            <person name="Wang M."/>
            <person name="Ng V."/>
            <person name="Grigoriev I.V."/>
            <person name="Spatafora J.W."/>
            <person name="Magnuson J.K."/>
            <person name="Baker S.E."/>
            <person name="Pomraning K.R."/>
        </authorList>
    </citation>
    <scope>NUCLEOTIDE SEQUENCE [LARGE SCALE GENOMIC DNA]</scope>
    <source>
        <strain evidence="3 4">Phaff 52-87</strain>
    </source>
</reference>
<dbReference type="SUPFAM" id="SSF54236">
    <property type="entry name" value="Ubiquitin-like"/>
    <property type="match status" value="1"/>
</dbReference>
<feature type="compositionally biased region" description="Basic and acidic residues" evidence="1">
    <location>
        <begin position="13"/>
        <end position="29"/>
    </location>
</feature>
<feature type="region of interest" description="Disordered" evidence="1">
    <location>
        <begin position="409"/>
        <end position="434"/>
    </location>
</feature>
<dbReference type="Proteomes" id="UP001498771">
    <property type="component" value="Unassembled WGS sequence"/>
</dbReference>
<dbReference type="GeneID" id="90040997"/>
<dbReference type="Gene3D" id="3.10.20.90">
    <property type="entry name" value="Phosphatidylinositol 3-kinase Catalytic Subunit, Chain A, domain 1"/>
    <property type="match status" value="1"/>
</dbReference>
<dbReference type="InterPro" id="IPR022617">
    <property type="entry name" value="Rad60/SUMO-like_dom"/>
</dbReference>